<dbReference type="EMBL" id="CACRUT010000016">
    <property type="protein sequence ID" value="VYU43104.1"/>
    <property type="molecule type" value="Genomic_DNA"/>
</dbReference>
<proteinExistence type="predicted"/>
<reference evidence="1" key="1">
    <citation type="submission" date="2019-11" db="EMBL/GenBank/DDBJ databases">
        <authorList>
            <person name="Feng L."/>
        </authorList>
    </citation>
    <scope>NUCLEOTIDE SEQUENCE</scope>
    <source>
        <strain evidence="1">PclaraLFYP37</strain>
    </source>
</reference>
<accession>A0A6N3ETQ5</accession>
<sequence length="95" mass="10705">MALRNLNFTLQGDRYVAEETVNADYALHLERKAGGGFYILQRSSDDGMFVSCPLPSGLYNPGQFIDWCFGHGVYPMHIRIESMTEVTKGTIREAE</sequence>
<protein>
    <submittedName>
        <fullName evidence="1">Uncharacterized protein</fullName>
    </submittedName>
</protein>
<dbReference type="RefSeq" id="WP_302581630.1">
    <property type="nucleotide sequence ID" value="NZ_CACRUT010000016.1"/>
</dbReference>
<evidence type="ECO:0000313" key="1">
    <source>
        <dbReference type="EMBL" id="VYU43104.1"/>
    </source>
</evidence>
<dbReference type="AlphaFoldDB" id="A0A6N3ETQ5"/>
<name>A0A6N3ETQ5_9BACT</name>
<organism evidence="1">
    <name type="scientific">Paraprevotella clara</name>
    <dbReference type="NCBI Taxonomy" id="454154"/>
    <lineage>
        <taxon>Bacteria</taxon>
        <taxon>Pseudomonadati</taxon>
        <taxon>Bacteroidota</taxon>
        <taxon>Bacteroidia</taxon>
        <taxon>Bacteroidales</taxon>
        <taxon>Prevotellaceae</taxon>
        <taxon>Paraprevotella</taxon>
    </lineage>
</organism>
<gene>
    <name evidence="1" type="ORF">PCLFYP37_02871</name>
</gene>